<organism evidence="2 3">
    <name type="scientific">Balneatrix alpica</name>
    <dbReference type="NCBI Taxonomy" id="75684"/>
    <lineage>
        <taxon>Bacteria</taxon>
        <taxon>Pseudomonadati</taxon>
        <taxon>Pseudomonadota</taxon>
        <taxon>Gammaproteobacteria</taxon>
        <taxon>Oceanospirillales</taxon>
        <taxon>Balneatrichaceae</taxon>
        <taxon>Balneatrix</taxon>
    </lineage>
</organism>
<evidence type="ECO:0000313" key="3">
    <source>
        <dbReference type="Proteomes" id="UP001589628"/>
    </source>
</evidence>
<dbReference type="EMBL" id="JBHLZN010000001">
    <property type="protein sequence ID" value="MFB9885449.1"/>
    <property type="molecule type" value="Genomic_DNA"/>
</dbReference>
<dbReference type="Pfam" id="PF03923">
    <property type="entry name" value="Lipoprotein_16"/>
    <property type="match status" value="1"/>
</dbReference>
<dbReference type="Proteomes" id="UP001589628">
    <property type="component" value="Unassembled WGS sequence"/>
</dbReference>
<dbReference type="RefSeq" id="WP_027313553.1">
    <property type="nucleotide sequence ID" value="NZ_JAUESS010000018.1"/>
</dbReference>
<dbReference type="InterPro" id="IPR005619">
    <property type="entry name" value="Uncharacterised_YajG"/>
</dbReference>
<evidence type="ECO:0000256" key="1">
    <source>
        <dbReference type="SAM" id="SignalP"/>
    </source>
</evidence>
<sequence length="187" mass="20436">MRSALFAAALSLTLAGCALSPQSITLAPTIQPGQFAAQGQIVSIQVEDRRPSPIIGTRGGVYPKTSTLSLNNNLNTTLSNSLARTMQQMGFRIAPPGQGDANLTVIIDQLTYDSGVKNLLTTVDLATSVRVVASRSNYNYTGRYQSEKHHEFVRKPNEETNQQIINELFSETLSRAFRDPKLIQALQ</sequence>
<feature type="chain" id="PRO_5045061283" evidence="1">
    <location>
        <begin position="21"/>
        <end position="187"/>
    </location>
</feature>
<protein>
    <submittedName>
        <fullName evidence="2">YajG family lipoprotein</fullName>
    </submittedName>
</protein>
<accession>A0ABV5ZBF4</accession>
<keyword evidence="2" id="KW-0449">Lipoprotein</keyword>
<dbReference type="PROSITE" id="PS51257">
    <property type="entry name" value="PROKAR_LIPOPROTEIN"/>
    <property type="match status" value="1"/>
</dbReference>
<comment type="caution">
    <text evidence="2">The sequence shown here is derived from an EMBL/GenBank/DDBJ whole genome shotgun (WGS) entry which is preliminary data.</text>
</comment>
<feature type="signal peptide" evidence="1">
    <location>
        <begin position="1"/>
        <end position="20"/>
    </location>
</feature>
<gene>
    <name evidence="2" type="ORF">ACFFLH_03380</name>
</gene>
<keyword evidence="1" id="KW-0732">Signal</keyword>
<evidence type="ECO:0000313" key="2">
    <source>
        <dbReference type="EMBL" id="MFB9885449.1"/>
    </source>
</evidence>
<keyword evidence="3" id="KW-1185">Reference proteome</keyword>
<proteinExistence type="predicted"/>
<name>A0ABV5ZBF4_9GAMM</name>
<reference evidence="2 3" key="1">
    <citation type="submission" date="2024-09" db="EMBL/GenBank/DDBJ databases">
        <authorList>
            <person name="Sun Q."/>
            <person name="Mori K."/>
        </authorList>
    </citation>
    <scope>NUCLEOTIDE SEQUENCE [LARGE SCALE GENOMIC DNA]</scope>
    <source>
        <strain evidence="2 3">ATCC 51285</strain>
    </source>
</reference>